<dbReference type="FunFam" id="2.40.160.10:FF:000012">
    <property type="entry name" value="Voltage-dependent anion-selective channel"/>
    <property type="match status" value="1"/>
</dbReference>
<keyword evidence="10" id="KW-0472">Membrane</keyword>
<dbReference type="STRING" id="1036808.A0A0C3DS10"/>
<evidence type="ECO:0000256" key="4">
    <source>
        <dbReference type="ARBA" id="ARBA00022452"/>
    </source>
</evidence>
<comment type="subcellular location">
    <subcellularLocation>
        <location evidence="1">Mitochondrion outer membrane</location>
    </subcellularLocation>
</comment>
<dbReference type="InParanoid" id="A0A0C3DS10"/>
<accession>A0A0C3DS10</accession>
<evidence type="ECO:0000256" key="2">
    <source>
        <dbReference type="ARBA" id="ARBA00007780"/>
    </source>
</evidence>
<reference evidence="11 12" key="1">
    <citation type="submission" date="2014-04" db="EMBL/GenBank/DDBJ databases">
        <authorList>
            <consortium name="DOE Joint Genome Institute"/>
            <person name="Kuo A."/>
            <person name="Kohler A."/>
            <person name="Nagy L.G."/>
            <person name="Floudas D."/>
            <person name="Copeland A."/>
            <person name="Barry K.W."/>
            <person name="Cichocki N."/>
            <person name="Veneault-Fourrey C."/>
            <person name="LaButti K."/>
            <person name="Lindquist E.A."/>
            <person name="Lipzen A."/>
            <person name="Lundell T."/>
            <person name="Morin E."/>
            <person name="Murat C."/>
            <person name="Sun H."/>
            <person name="Tunlid A."/>
            <person name="Henrissat B."/>
            <person name="Grigoriev I.V."/>
            <person name="Hibbett D.S."/>
            <person name="Martin F."/>
            <person name="Nordberg H.P."/>
            <person name="Cantor M.N."/>
            <person name="Hua S.X."/>
        </authorList>
    </citation>
    <scope>NUCLEOTIDE SEQUENCE [LARGE SCALE GENOMIC DNA]</scope>
    <source>
        <strain evidence="11 12">Foug A</strain>
    </source>
</reference>
<keyword evidence="5" id="KW-0812">Transmembrane</keyword>
<evidence type="ECO:0000256" key="10">
    <source>
        <dbReference type="ARBA" id="ARBA00023136"/>
    </source>
</evidence>
<dbReference type="Proteomes" id="UP000053989">
    <property type="component" value="Unassembled WGS sequence"/>
</dbReference>
<dbReference type="GO" id="GO:0015288">
    <property type="term" value="F:porin activity"/>
    <property type="evidence" value="ECO:0007669"/>
    <property type="project" value="UniProtKB-KW"/>
</dbReference>
<keyword evidence="8" id="KW-0626">Porin</keyword>
<dbReference type="PRINTS" id="PR00185">
    <property type="entry name" value="EUKARYTPORIN"/>
</dbReference>
<evidence type="ECO:0000313" key="12">
    <source>
        <dbReference type="Proteomes" id="UP000053989"/>
    </source>
</evidence>
<dbReference type="Gene3D" id="2.40.160.10">
    <property type="entry name" value="Porin"/>
    <property type="match status" value="1"/>
</dbReference>
<evidence type="ECO:0000256" key="9">
    <source>
        <dbReference type="ARBA" id="ARBA00023128"/>
    </source>
</evidence>
<proteinExistence type="inferred from homology"/>
<dbReference type="CDD" id="cd07306">
    <property type="entry name" value="Porin3_VDAC"/>
    <property type="match status" value="1"/>
</dbReference>
<keyword evidence="7" id="KW-0406">Ion transport</keyword>
<gene>
    <name evidence="11" type="ORF">SCLCIDRAFT_1214292</name>
</gene>
<protein>
    <recommendedName>
        <fullName evidence="13">Voltage-dependent ion-selective channel</fullName>
    </recommendedName>
</protein>
<reference evidence="12" key="2">
    <citation type="submission" date="2015-01" db="EMBL/GenBank/DDBJ databases">
        <title>Evolutionary Origins and Diversification of the Mycorrhizal Mutualists.</title>
        <authorList>
            <consortium name="DOE Joint Genome Institute"/>
            <consortium name="Mycorrhizal Genomics Consortium"/>
            <person name="Kohler A."/>
            <person name="Kuo A."/>
            <person name="Nagy L.G."/>
            <person name="Floudas D."/>
            <person name="Copeland A."/>
            <person name="Barry K.W."/>
            <person name="Cichocki N."/>
            <person name="Veneault-Fourrey C."/>
            <person name="LaButti K."/>
            <person name="Lindquist E.A."/>
            <person name="Lipzen A."/>
            <person name="Lundell T."/>
            <person name="Morin E."/>
            <person name="Murat C."/>
            <person name="Riley R."/>
            <person name="Ohm R."/>
            <person name="Sun H."/>
            <person name="Tunlid A."/>
            <person name="Henrissat B."/>
            <person name="Grigoriev I.V."/>
            <person name="Hibbett D.S."/>
            <person name="Martin F."/>
        </authorList>
    </citation>
    <scope>NUCLEOTIDE SEQUENCE [LARGE SCALE GENOMIC DNA]</scope>
    <source>
        <strain evidence="12">Foug A</strain>
    </source>
</reference>
<dbReference type="PANTHER" id="PTHR11743:SF70">
    <property type="entry name" value="GH26960P-RELATED"/>
    <property type="match status" value="1"/>
</dbReference>
<dbReference type="PANTHER" id="PTHR11743">
    <property type="entry name" value="VOLTAGE-DEPENDENT ANION-SELECTIVE CHANNEL"/>
    <property type="match status" value="1"/>
</dbReference>
<evidence type="ECO:0000256" key="8">
    <source>
        <dbReference type="ARBA" id="ARBA00023114"/>
    </source>
</evidence>
<comment type="similarity">
    <text evidence="2">Belongs to the eukaryotic mitochondrial porin family.</text>
</comment>
<keyword evidence="12" id="KW-1185">Reference proteome</keyword>
<dbReference type="Pfam" id="PF01459">
    <property type="entry name" value="Porin_3"/>
    <property type="match status" value="1"/>
</dbReference>
<dbReference type="HOGENOM" id="CLU_044399_1_0_1"/>
<dbReference type="FunCoup" id="A0A0C3DS10">
    <property type="interactions" value="253"/>
</dbReference>
<keyword evidence="6" id="KW-1000">Mitochondrion outer membrane</keyword>
<evidence type="ECO:0000256" key="3">
    <source>
        <dbReference type="ARBA" id="ARBA00022448"/>
    </source>
</evidence>
<dbReference type="InterPro" id="IPR001925">
    <property type="entry name" value="Porin_Euk"/>
</dbReference>
<name>A0A0C3DS10_9AGAM</name>
<dbReference type="EMBL" id="KN822035">
    <property type="protein sequence ID" value="KIM63425.1"/>
    <property type="molecule type" value="Genomic_DNA"/>
</dbReference>
<evidence type="ECO:0000313" key="11">
    <source>
        <dbReference type="EMBL" id="KIM63425.1"/>
    </source>
</evidence>
<keyword evidence="4" id="KW-1134">Transmembrane beta strand</keyword>
<organism evidence="11 12">
    <name type="scientific">Scleroderma citrinum Foug A</name>
    <dbReference type="NCBI Taxonomy" id="1036808"/>
    <lineage>
        <taxon>Eukaryota</taxon>
        <taxon>Fungi</taxon>
        <taxon>Dikarya</taxon>
        <taxon>Basidiomycota</taxon>
        <taxon>Agaricomycotina</taxon>
        <taxon>Agaricomycetes</taxon>
        <taxon>Agaricomycetidae</taxon>
        <taxon>Boletales</taxon>
        <taxon>Sclerodermatineae</taxon>
        <taxon>Sclerodermataceae</taxon>
        <taxon>Scleroderma</taxon>
    </lineage>
</organism>
<dbReference type="GO" id="GO:0005741">
    <property type="term" value="C:mitochondrial outer membrane"/>
    <property type="evidence" value="ECO:0007669"/>
    <property type="project" value="UniProtKB-SubCell"/>
</dbReference>
<evidence type="ECO:0000256" key="5">
    <source>
        <dbReference type="ARBA" id="ARBA00022692"/>
    </source>
</evidence>
<sequence>MSLPQPVPPSWKDLGKSSNDLLSKDYPIFGTSLEVKTKTPSNVAFKVAGLRDTKSQAITGDIEAKYSDHKNGLVFTETWTTANVLKSQLELENYLAKGLKLDFATTLAPDTGNKSAVFNAIYKQSGVHTCGAFDVFKGPTFTADTVLGRDGFLFGAEAAYNVTDGKISRYAAAIGYNAPEYAVTVHGLNNLNTFAASYYHRVSPDVEAGAKAVYDTKSTTSGVSLEVGTKAYLDSAAFVKAKINNVGVLALGYTQTLRPGVKASFGLALDTQRLNEAIPSGPAHKVGASFTFEA</sequence>
<dbReference type="InterPro" id="IPR023614">
    <property type="entry name" value="Porin_dom_sf"/>
</dbReference>
<dbReference type="GO" id="GO:0008308">
    <property type="term" value="F:voltage-gated monoatomic anion channel activity"/>
    <property type="evidence" value="ECO:0007669"/>
    <property type="project" value="InterPro"/>
</dbReference>
<keyword evidence="3" id="KW-0813">Transport</keyword>
<dbReference type="AlphaFoldDB" id="A0A0C3DS10"/>
<dbReference type="GO" id="GO:0046930">
    <property type="term" value="C:pore complex"/>
    <property type="evidence" value="ECO:0007669"/>
    <property type="project" value="UniProtKB-KW"/>
</dbReference>
<dbReference type="OrthoDB" id="7827681at2759"/>
<dbReference type="InterPro" id="IPR027246">
    <property type="entry name" value="Porin_Euk/Tom40"/>
</dbReference>
<keyword evidence="9" id="KW-0496">Mitochondrion</keyword>
<evidence type="ECO:0000256" key="7">
    <source>
        <dbReference type="ARBA" id="ARBA00023065"/>
    </source>
</evidence>
<evidence type="ECO:0000256" key="6">
    <source>
        <dbReference type="ARBA" id="ARBA00022787"/>
    </source>
</evidence>
<evidence type="ECO:0008006" key="13">
    <source>
        <dbReference type="Google" id="ProtNLM"/>
    </source>
</evidence>
<evidence type="ECO:0000256" key="1">
    <source>
        <dbReference type="ARBA" id="ARBA00004294"/>
    </source>
</evidence>